<accession>A0A6J4K543</accession>
<evidence type="ECO:0000313" key="1">
    <source>
        <dbReference type="EMBL" id="CAA9295817.1"/>
    </source>
</evidence>
<proteinExistence type="predicted"/>
<organism evidence="1">
    <name type="scientific">uncultured Leptolyngbya sp</name>
    <dbReference type="NCBI Taxonomy" id="332963"/>
    <lineage>
        <taxon>Bacteria</taxon>
        <taxon>Bacillati</taxon>
        <taxon>Cyanobacteriota</taxon>
        <taxon>Cyanophyceae</taxon>
        <taxon>Leptolyngbyales</taxon>
        <taxon>Leptolyngbyaceae</taxon>
        <taxon>Leptolyngbya group</taxon>
        <taxon>Leptolyngbya</taxon>
        <taxon>environmental samples</taxon>
    </lineage>
</organism>
<protein>
    <submittedName>
        <fullName evidence="1">Uncharacterized protein</fullName>
    </submittedName>
</protein>
<dbReference type="EMBL" id="CADCTY010000007">
    <property type="protein sequence ID" value="CAA9295817.1"/>
    <property type="molecule type" value="Genomic_DNA"/>
</dbReference>
<name>A0A6J4K543_9CYAN</name>
<gene>
    <name evidence="1" type="ORF">AVDCRST_MAG94-33</name>
</gene>
<sequence length="63" mass="7409">MRFRSNPTPETVVDRAEAPVTSLKTRFESAYRRVKKSKVWDCPKQQQMLDKLLATLEQLVEQE</sequence>
<reference evidence="1" key="1">
    <citation type="submission" date="2020-02" db="EMBL/GenBank/DDBJ databases">
        <authorList>
            <person name="Meier V. D."/>
        </authorList>
    </citation>
    <scope>NUCLEOTIDE SEQUENCE</scope>
    <source>
        <strain evidence="1">AVDCRST_MAG94</strain>
    </source>
</reference>
<dbReference type="AlphaFoldDB" id="A0A6J4K543"/>